<dbReference type="SUPFAM" id="SSF48452">
    <property type="entry name" value="TPR-like"/>
    <property type="match status" value="1"/>
</dbReference>
<dbReference type="InterPro" id="IPR010323">
    <property type="entry name" value="DUF924"/>
</dbReference>
<dbReference type="InterPro" id="IPR011990">
    <property type="entry name" value="TPR-like_helical_dom_sf"/>
</dbReference>
<dbReference type="Proteomes" id="UP000199110">
    <property type="component" value="Unassembled WGS sequence"/>
</dbReference>
<protein>
    <submittedName>
        <fullName evidence="1">Uncharacterized conserved protein, DUF924 family</fullName>
    </submittedName>
</protein>
<evidence type="ECO:0000313" key="2">
    <source>
        <dbReference type="Proteomes" id="UP000199110"/>
    </source>
</evidence>
<dbReference type="STRING" id="390807.SAMN04488095_0809"/>
<name>A0A1I3I3Z9_9RHOB</name>
<evidence type="ECO:0000313" key="1">
    <source>
        <dbReference type="EMBL" id="SFI42696.1"/>
    </source>
</evidence>
<dbReference type="Gene3D" id="1.20.58.320">
    <property type="entry name" value="TPR-like"/>
    <property type="match status" value="1"/>
</dbReference>
<dbReference type="OrthoDB" id="7593450at2"/>
<organism evidence="1 2">
    <name type="scientific">Jannaschia pohangensis</name>
    <dbReference type="NCBI Taxonomy" id="390807"/>
    <lineage>
        <taxon>Bacteria</taxon>
        <taxon>Pseudomonadati</taxon>
        <taxon>Pseudomonadota</taxon>
        <taxon>Alphaproteobacteria</taxon>
        <taxon>Rhodobacterales</taxon>
        <taxon>Roseobacteraceae</taxon>
        <taxon>Jannaschia</taxon>
    </lineage>
</organism>
<sequence>MIDPEDVLTFWLEECEPADWYKSDPKLDATIRTRFGAAWDAARQDKLAHWAVTARGALALLILTDQFSRNMFRGTAQAFATDPLARSVVYGALSRGLDTQIEGAGRQFFYLPLEHSESLQDQSRAVRMILTRMDAPETLLHARAHREVIRRFGRFPFRNDALGRRTSSAEQAFLDSGSYGAVVRDLQAEG</sequence>
<dbReference type="Pfam" id="PF06041">
    <property type="entry name" value="DUF924"/>
    <property type="match status" value="1"/>
</dbReference>
<dbReference type="Gene3D" id="1.25.40.10">
    <property type="entry name" value="Tetratricopeptide repeat domain"/>
    <property type="match status" value="1"/>
</dbReference>
<dbReference type="AlphaFoldDB" id="A0A1I3I3Z9"/>
<proteinExistence type="predicted"/>
<reference evidence="1 2" key="1">
    <citation type="submission" date="2016-10" db="EMBL/GenBank/DDBJ databases">
        <authorList>
            <person name="de Groot N.N."/>
        </authorList>
    </citation>
    <scope>NUCLEOTIDE SEQUENCE [LARGE SCALE GENOMIC DNA]</scope>
    <source>
        <strain evidence="1 2">DSM 19073</strain>
    </source>
</reference>
<dbReference type="EMBL" id="FORA01000001">
    <property type="protein sequence ID" value="SFI42696.1"/>
    <property type="molecule type" value="Genomic_DNA"/>
</dbReference>
<accession>A0A1I3I3Z9</accession>
<keyword evidence="2" id="KW-1185">Reference proteome</keyword>
<gene>
    <name evidence="1" type="ORF">SAMN04488095_0809</name>
</gene>
<dbReference type="RefSeq" id="WP_092777340.1">
    <property type="nucleotide sequence ID" value="NZ_FORA01000001.1"/>
</dbReference>